<evidence type="ECO:0000256" key="2">
    <source>
        <dbReference type="ARBA" id="ARBA00009576"/>
    </source>
</evidence>
<dbReference type="InterPro" id="IPR010636">
    <property type="entry name" value="Class_II_hydrophobin"/>
</dbReference>
<evidence type="ECO:0000256" key="1">
    <source>
        <dbReference type="ARBA" id="ARBA00004196"/>
    </source>
</evidence>
<comment type="subcellular location">
    <subcellularLocation>
        <location evidence="1">Cell envelope</location>
    </subcellularLocation>
</comment>
<protein>
    <submittedName>
        <fullName evidence="5">Cerato-ulmin hydrophobin family</fullName>
    </submittedName>
</protein>
<dbReference type="OrthoDB" id="4500971at2759"/>
<dbReference type="EMBL" id="KQ964262">
    <property type="protein sequence ID" value="KXJ87464.1"/>
    <property type="molecule type" value="Genomic_DNA"/>
</dbReference>
<evidence type="ECO:0000313" key="5">
    <source>
        <dbReference type="EMBL" id="KXJ87464.1"/>
    </source>
</evidence>
<dbReference type="GO" id="GO:0005576">
    <property type="term" value="C:extracellular region"/>
    <property type="evidence" value="ECO:0007669"/>
    <property type="project" value="InterPro"/>
</dbReference>
<evidence type="ECO:0000313" key="6">
    <source>
        <dbReference type="Proteomes" id="UP000070501"/>
    </source>
</evidence>
<sequence length="111" mass="10933">MKTTFALASLFLAAASSVMGAPTDPHYPPHNGGGGGSNTTPYDPCSGLYDSAQCCATDILGVANLDCAGPGATLTSSANFAAVCAAKGQRARCCVIPILGQAVLCQAPAGL</sequence>
<keyword evidence="3" id="KW-1015">Disulfide bond</keyword>
<dbReference type="InterPro" id="IPR036686">
    <property type="entry name" value="Class_II_Hydrophobin_sf"/>
</dbReference>
<dbReference type="STRING" id="196109.A0A136IRA7"/>
<proteinExistence type="inferred from homology"/>
<reference evidence="6" key="1">
    <citation type="submission" date="2016-02" db="EMBL/GenBank/DDBJ databases">
        <title>Draft genome sequence of Microdochium bolleyi, a fungal endophyte of beachgrass.</title>
        <authorList>
            <consortium name="DOE Joint Genome Institute"/>
            <person name="David A.S."/>
            <person name="May G."/>
            <person name="Haridas S."/>
            <person name="Lim J."/>
            <person name="Wang M."/>
            <person name="Labutti K."/>
            <person name="Lipzen A."/>
            <person name="Barry K."/>
            <person name="Grigoriev I.V."/>
        </authorList>
    </citation>
    <scope>NUCLEOTIDE SEQUENCE [LARGE SCALE GENOMIC DNA]</scope>
    <source>
        <strain evidence="6">J235TASD1</strain>
    </source>
</reference>
<keyword evidence="4" id="KW-0732">Signal</keyword>
<evidence type="ECO:0000256" key="3">
    <source>
        <dbReference type="ARBA" id="ARBA00023157"/>
    </source>
</evidence>
<gene>
    <name evidence="5" type="ORF">Micbo1qcDRAFT_178959</name>
</gene>
<dbReference type="Proteomes" id="UP000070501">
    <property type="component" value="Unassembled WGS sequence"/>
</dbReference>
<organism evidence="5 6">
    <name type="scientific">Microdochium bolleyi</name>
    <dbReference type="NCBI Taxonomy" id="196109"/>
    <lineage>
        <taxon>Eukaryota</taxon>
        <taxon>Fungi</taxon>
        <taxon>Dikarya</taxon>
        <taxon>Ascomycota</taxon>
        <taxon>Pezizomycotina</taxon>
        <taxon>Sordariomycetes</taxon>
        <taxon>Xylariomycetidae</taxon>
        <taxon>Xylariales</taxon>
        <taxon>Microdochiaceae</taxon>
        <taxon>Microdochium</taxon>
    </lineage>
</organism>
<keyword evidence="6" id="KW-1185">Reference proteome</keyword>
<dbReference type="PANTHER" id="PTHR42341">
    <property type="entry name" value="HYDROPHOBIN"/>
    <property type="match status" value="1"/>
</dbReference>
<accession>A0A136IRA7</accession>
<dbReference type="Pfam" id="PF06766">
    <property type="entry name" value="Hydrophobin_2"/>
    <property type="match status" value="1"/>
</dbReference>
<dbReference type="CDD" id="cd23508">
    <property type="entry name" value="hydrophobin_II"/>
    <property type="match status" value="1"/>
</dbReference>
<dbReference type="SUPFAM" id="SSF101751">
    <property type="entry name" value="Hydrophobin II, HfbII"/>
    <property type="match status" value="1"/>
</dbReference>
<feature type="signal peptide" evidence="4">
    <location>
        <begin position="1"/>
        <end position="20"/>
    </location>
</feature>
<comment type="similarity">
    <text evidence="2">Belongs to the cerato-ulmin hydrophobin family.</text>
</comment>
<dbReference type="Gene3D" id="3.20.120.10">
    <property type="entry name" value="Hydrophobin"/>
    <property type="match status" value="1"/>
</dbReference>
<evidence type="ECO:0000256" key="4">
    <source>
        <dbReference type="SAM" id="SignalP"/>
    </source>
</evidence>
<feature type="chain" id="PRO_5007292992" evidence="4">
    <location>
        <begin position="21"/>
        <end position="111"/>
    </location>
</feature>
<dbReference type="InParanoid" id="A0A136IRA7"/>
<dbReference type="AlphaFoldDB" id="A0A136IRA7"/>
<name>A0A136IRA7_9PEZI</name>
<dbReference type="PANTHER" id="PTHR42341:SF1">
    <property type="entry name" value="HYDROPHOBIN"/>
    <property type="match status" value="1"/>
</dbReference>